<sequence length="200" mass="22703">MYCGRRNDEKGNKELKRKIGSFYSDFDKPSTKTLRCIATSLKQCTQKNIKEKVSDSGLSRSTGVNPIRHENGAGSVTAKSDDGSSLRKKRWKYKADMLDDIIEDDKLCMKAICALHRRQRSKLMERSTCQGFNGLLSPKENALAEFLTGGDPEGKLKKSVMDLHDHCPEGLRDCRSIVIERSEQLFIMYQKKEDPFFPSS</sequence>
<evidence type="ECO:0000313" key="3">
    <source>
        <dbReference type="Proteomes" id="UP000806378"/>
    </source>
</evidence>
<accession>A0A8T0CT32</accession>
<dbReference type="EMBL" id="MU089779">
    <property type="protein sequence ID" value="KAF7849446.1"/>
    <property type="molecule type" value="Genomic_DNA"/>
</dbReference>
<comment type="caution">
    <text evidence="2">The sequence shown here is derived from an EMBL/GenBank/DDBJ whole genome shotgun (WGS) entry which is preliminary data.</text>
</comment>
<dbReference type="PANTHER" id="PTHR34380">
    <property type="entry name" value="BNAA03G12380D PROTEIN"/>
    <property type="match status" value="1"/>
</dbReference>
<organism evidence="2 3">
    <name type="scientific">Corymbia citriodora subsp. variegata</name>
    <dbReference type="NCBI Taxonomy" id="360336"/>
    <lineage>
        <taxon>Eukaryota</taxon>
        <taxon>Viridiplantae</taxon>
        <taxon>Streptophyta</taxon>
        <taxon>Embryophyta</taxon>
        <taxon>Tracheophyta</taxon>
        <taxon>Spermatophyta</taxon>
        <taxon>Magnoliopsida</taxon>
        <taxon>eudicotyledons</taxon>
        <taxon>Gunneridae</taxon>
        <taxon>Pentapetalae</taxon>
        <taxon>rosids</taxon>
        <taxon>malvids</taxon>
        <taxon>Myrtales</taxon>
        <taxon>Myrtaceae</taxon>
        <taxon>Myrtoideae</taxon>
        <taxon>Eucalypteae</taxon>
        <taxon>Corymbia</taxon>
    </lineage>
</organism>
<dbReference type="Proteomes" id="UP000806378">
    <property type="component" value="Unassembled WGS sequence"/>
</dbReference>
<dbReference type="Gramene" id="rna-gnl|WGS:JABURB|Cocit.L0792.1">
    <property type="protein sequence ID" value="cds-KAF7849446.1"/>
    <property type="gene ID" value="gene-BT93_L0792"/>
</dbReference>
<reference evidence="2" key="1">
    <citation type="submission" date="2020-05" db="EMBL/GenBank/DDBJ databases">
        <title>WGS assembly of Corymbia citriodora subspecies variegata.</title>
        <authorList>
            <person name="Barry K."/>
            <person name="Hundley H."/>
            <person name="Shu S."/>
            <person name="Jenkins J."/>
            <person name="Grimwood J."/>
            <person name="Baten A."/>
        </authorList>
    </citation>
    <scope>NUCLEOTIDE SEQUENCE</scope>
    <source>
        <strain evidence="2">CV2-018</strain>
    </source>
</reference>
<proteinExistence type="predicted"/>
<evidence type="ECO:0000256" key="1">
    <source>
        <dbReference type="SAM" id="MobiDB-lite"/>
    </source>
</evidence>
<feature type="region of interest" description="Disordered" evidence="1">
    <location>
        <begin position="55"/>
        <end position="83"/>
    </location>
</feature>
<dbReference type="PANTHER" id="PTHR34380:SF1">
    <property type="entry name" value="OS01G0221300 PROTEIN"/>
    <property type="match status" value="1"/>
</dbReference>
<dbReference type="OrthoDB" id="1899721at2759"/>
<keyword evidence="3" id="KW-1185">Reference proteome</keyword>
<name>A0A8T0CT32_CORYI</name>
<dbReference type="AlphaFoldDB" id="A0A8T0CT32"/>
<protein>
    <submittedName>
        <fullName evidence="2">Uncharacterized protein</fullName>
    </submittedName>
</protein>
<evidence type="ECO:0000313" key="2">
    <source>
        <dbReference type="EMBL" id="KAF7849446.1"/>
    </source>
</evidence>
<gene>
    <name evidence="2" type="ORF">BT93_L0792</name>
</gene>